<accession>A0A7M7N020</accession>
<dbReference type="EnsemblMetazoa" id="XM_030972860">
    <property type="protein sequence ID" value="XP_030828720"/>
    <property type="gene ID" value="LOC100890388"/>
</dbReference>
<evidence type="ECO:0000256" key="1">
    <source>
        <dbReference type="ARBA" id="ARBA00011970"/>
    </source>
</evidence>
<evidence type="ECO:0000256" key="2">
    <source>
        <dbReference type="ARBA" id="ARBA00022676"/>
    </source>
</evidence>
<evidence type="ECO:0000256" key="3">
    <source>
        <dbReference type="ARBA" id="ARBA00022679"/>
    </source>
</evidence>
<evidence type="ECO:0000256" key="9">
    <source>
        <dbReference type="ARBA" id="ARBA00048317"/>
    </source>
</evidence>
<dbReference type="PANTHER" id="PTHR20961">
    <property type="entry name" value="GLYCOSYLTRANSFERASE"/>
    <property type="match status" value="1"/>
</dbReference>
<dbReference type="FunCoup" id="A0A7M7N020">
    <property type="interactions" value="493"/>
</dbReference>
<organism evidence="13 14">
    <name type="scientific">Strongylocentrotus purpuratus</name>
    <name type="common">Purple sea urchin</name>
    <dbReference type="NCBI Taxonomy" id="7668"/>
    <lineage>
        <taxon>Eukaryota</taxon>
        <taxon>Metazoa</taxon>
        <taxon>Echinodermata</taxon>
        <taxon>Eleutherozoa</taxon>
        <taxon>Echinozoa</taxon>
        <taxon>Echinoidea</taxon>
        <taxon>Euechinoidea</taxon>
        <taxon>Echinacea</taxon>
        <taxon>Camarodonta</taxon>
        <taxon>Echinidea</taxon>
        <taxon>Strongylocentrotidae</taxon>
        <taxon>Strongylocentrotus</taxon>
    </lineage>
</organism>
<dbReference type="Proteomes" id="UP000007110">
    <property type="component" value="Unassembled WGS sequence"/>
</dbReference>
<keyword evidence="3" id="KW-0808">Transferase</keyword>
<evidence type="ECO:0000259" key="12">
    <source>
        <dbReference type="Pfam" id="PF04577"/>
    </source>
</evidence>
<dbReference type="RefSeq" id="XP_030828719.1">
    <property type="nucleotide sequence ID" value="XM_030972859.1"/>
</dbReference>
<keyword evidence="14" id="KW-1185">Reference proteome</keyword>
<keyword evidence="2" id="KW-0328">Glycosyltransferase</keyword>
<keyword evidence="6" id="KW-0325">Glycoprotein</keyword>
<dbReference type="AlphaFoldDB" id="A0A7M7N020"/>
<protein>
    <recommendedName>
        <fullName evidence="7">EGF domain-specific O-linked N-acetylglucosamine transferase</fullName>
        <ecNumber evidence="1">2.4.1.255</ecNumber>
    </recommendedName>
    <alternativeName>
        <fullName evidence="8">Extracellular O-linked N-acetylglucosamine transferase</fullName>
    </alternativeName>
</protein>
<dbReference type="Pfam" id="PF04577">
    <property type="entry name" value="Glyco_transf_61"/>
    <property type="match status" value="1"/>
</dbReference>
<dbReference type="RefSeq" id="XP_030828718.1">
    <property type="nucleotide sequence ID" value="XM_030972858.1"/>
</dbReference>
<dbReference type="EC" id="2.4.1.255" evidence="1"/>
<dbReference type="GO" id="GO:0097363">
    <property type="term" value="F:protein O-acetylglucosaminyltransferase activity"/>
    <property type="evidence" value="ECO:0000318"/>
    <property type="project" value="GO_Central"/>
</dbReference>
<dbReference type="InterPro" id="IPR007657">
    <property type="entry name" value="Glycosyltransferase_61"/>
</dbReference>
<feature type="chain" id="PRO_5036207657" description="EGF domain-specific O-linked N-acetylglucosamine transferase" evidence="11">
    <location>
        <begin position="24"/>
        <end position="528"/>
    </location>
</feature>
<dbReference type="CTD" id="285203"/>
<dbReference type="RefSeq" id="XP_030828722.1">
    <property type="nucleotide sequence ID" value="XM_030972862.1"/>
</dbReference>
<proteinExistence type="predicted"/>
<feature type="domain" description="Glycosyltransferase 61 catalytic" evidence="12">
    <location>
        <begin position="340"/>
        <end position="442"/>
    </location>
</feature>
<dbReference type="RefSeq" id="XP_030828717.1">
    <property type="nucleotide sequence ID" value="XM_030972857.1"/>
</dbReference>
<evidence type="ECO:0000313" key="13">
    <source>
        <dbReference type="EnsemblMetazoa" id="XP_030828721"/>
    </source>
</evidence>
<dbReference type="InParanoid" id="A0A7M7N020"/>
<dbReference type="OMA" id="GHCELNR"/>
<dbReference type="EnsemblMetazoa" id="XM_030972862">
    <property type="protein sequence ID" value="XP_030828722"/>
    <property type="gene ID" value="LOC100890388"/>
</dbReference>
<dbReference type="GeneID" id="100890388"/>
<reference evidence="14" key="1">
    <citation type="submission" date="2015-02" db="EMBL/GenBank/DDBJ databases">
        <title>Genome sequencing for Strongylocentrotus purpuratus.</title>
        <authorList>
            <person name="Murali S."/>
            <person name="Liu Y."/>
            <person name="Vee V."/>
            <person name="English A."/>
            <person name="Wang M."/>
            <person name="Skinner E."/>
            <person name="Han Y."/>
            <person name="Muzny D.M."/>
            <person name="Worley K.C."/>
            <person name="Gibbs R.A."/>
        </authorList>
    </citation>
    <scope>NUCLEOTIDE SEQUENCE</scope>
</reference>
<evidence type="ECO:0000256" key="5">
    <source>
        <dbReference type="ARBA" id="ARBA00022824"/>
    </source>
</evidence>
<evidence type="ECO:0000256" key="4">
    <source>
        <dbReference type="ARBA" id="ARBA00022729"/>
    </source>
</evidence>
<evidence type="ECO:0000256" key="11">
    <source>
        <dbReference type="SAM" id="SignalP"/>
    </source>
</evidence>
<dbReference type="EnsemblMetazoa" id="XM_030972857">
    <property type="protein sequence ID" value="XP_030828717"/>
    <property type="gene ID" value="LOC100890388"/>
</dbReference>
<evidence type="ECO:0000313" key="14">
    <source>
        <dbReference type="Proteomes" id="UP000007110"/>
    </source>
</evidence>
<comment type="catalytic activity">
    <reaction evidence="9">
        <text>L-seryl-[protein] + UDP-N-acetyl-alpha-D-glucosamine = 3-O-(N-acetyl-beta-D-glucosaminyl)-L-seryl-[protein] + UDP + H(+)</text>
        <dbReference type="Rhea" id="RHEA:48904"/>
        <dbReference type="Rhea" id="RHEA-COMP:9863"/>
        <dbReference type="Rhea" id="RHEA-COMP:12251"/>
        <dbReference type="ChEBI" id="CHEBI:15378"/>
        <dbReference type="ChEBI" id="CHEBI:29999"/>
        <dbReference type="ChEBI" id="CHEBI:57705"/>
        <dbReference type="ChEBI" id="CHEBI:58223"/>
        <dbReference type="ChEBI" id="CHEBI:90838"/>
        <dbReference type="EC" id="2.4.1.255"/>
    </reaction>
</comment>
<dbReference type="EnsemblMetazoa" id="XM_030972859">
    <property type="protein sequence ID" value="XP_030828719"/>
    <property type="gene ID" value="LOC100890388"/>
</dbReference>
<sequence length="528" mass="61606">MSNMGMESVWLLCVAFYVGSAFSQGVSDGSSRKFNDPNLPPSQYPFFFQSHPEMAEDCRLDESCPYKADLDQARCWGYEEGCLVSQYPNFPVCTELAIGWAKDIEEQQELFWTQADFGFIKHTIETMKVICEPKSEDDSLLECSELIRHCRAKNLYLDLRKLESAHNRKRFSVEAFNKPGVVGGHCKLDRDYLKSQSKHFSELQSWYGELNEYTETVFKPVKHKRKCDLVITRPTIFMKFDSGVNMYHHFCDFINLYMSQHINGSFSQDINIVMWDSSNMVYGDLFFDMWSVFTDTHFLHLKDWDGKRICIADGVFSLLPRMQRGMFYNMPLVPHCQGSSLMRAFSQHVLHRLGVTQEGPKKDKIRITLLDRQTKHRNIVNQNELVEELQNMPGVEVNVVVYHWRNMKIADQLQITHNSDIFIGMHGAGLTHLLFLPDWAVIFEISNCEDENCYKHLAAIRGVKYMTWEDNDLVQKHNEIDHPALGKPHPKFCDYKFDVPEFRRLILQAVAHVRDHKAYRQPHEKDEL</sequence>
<reference evidence="13" key="2">
    <citation type="submission" date="2021-01" db="UniProtKB">
        <authorList>
            <consortium name="EnsemblMetazoa"/>
        </authorList>
    </citation>
    <scope>IDENTIFICATION</scope>
</reference>
<dbReference type="InterPro" id="IPR049625">
    <property type="entry name" value="Glyco_transf_61_cat"/>
</dbReference>
<dbReference type="OrthoDB" id="529273at2759"/>
<dbReference type="EnsemblMetazoa" id="XM_030972858">
    <property type="protein sequence ID" value="XP_030828718"/>
    <property type="gene ID" value="LOC100890388"/>
</dbReference>
<dbReference type="PANTHER" id="PTHR20961:SF148">
    <property type="entry name" value="EGF DOMAIN-SPECIFIC O-LINKED N-ACETYLGLUCOSAMINE TRANSFERASE"/>
    <property type="match status" value="1"/>
</dbReference>
<dbReference type="KEGG" id="spu:100890388"/>
<keyword evidence="4 11" id="KW-0732">Signal</keyword>
<dbReference type="EnsemblMetazoa" id="XM_030972861">
    <property type="protein sequence ID" value="XP_030828721"/>
    <property type="gene ID" value="LOC100890388"/>
</dbReference>
<evidence type="ECO:0000256" key="7">
    <source>
        <dbReference type="ARBA" id="ARBA00040944"/>
    </source>
</evidence>
<evidence type="ECO:0000256" key="6">
    <source>
        <dbReference type="ARBA" id="ARBA00023180"/>
    </source>
</evidence>
<evidence type="ECO:0000256" key="8">
    <source>
        <dbReference type="ARBA" id="ARBA00042574"/>
    </source>
</evidence>
<comment type="catalytic activity">
    <reaction evidence="10">
        <text>L-threonyl-[protein] + UDP-N-acetyl-alpha-D-glucosamine = 3-O-(N-acetyl-beta-D-glucosaminyl)-L-threonyl-[protein] + UDP + H(+)</text>
        <dbReference type="Rhea" id="RHEA:48908"/>
        <dbReference type="Rhea" id="RHEA-COMP:11060"/>
        <dbReference type="Rhea" id="RHEA-COMP:12252"/>
        <dbReference type="ChEBI" id="CHEBI:15378"/>
        <dbReference type="ChEBI" id="CHEBI:30013"/>
        <dbReference type="ChEBI" id="CHEBI:57705"/>
        <dbReference type="ChEBI" id="CHEBI:58223"/>
        <dbReference type="ChEBI" id="CHEBI:90840"/>
        <dbReference type="EC" id="2.4.1.255"/>
    </reaction>
</comment>
<name>A0A7M7N020_STRPU</name>
<dbReference type="RefSeq" id="XP_030828720.1">
    <property type="nucleotide sequence ID" value="XM_030972860.1"/>
</dbReference>
<keyword evidence="5" id="KW-0256">Endoplasmic reticulum</keyword>
<feature type="signal peptide" evidence="11">
    <location>
        <begin position="1"/>
        <end position="23"/>
    </location>
</feature>
<dbReference type="GO" id="GO:0005788">
    <property type="term" value="C:endoplasmic reticulum lumen"/>
    <property type="evidence" value="ECO:0000318"/>
    <property type="project" value="GO_Central"/>
</dbReference>
<dbReference type="RefSeq" id="XP_030828721.1">
    <property type="nucleotide sequence ID" value="XM_030972861.1"/>
</dbReference>
<evidence type="ECO:0000256" key="10">
    <source>
        <dbReference type="ARBA" id="ARBA00049432"/>
    </source>
</evidence>